<dbReference type="Proteomes" id="UP000265882">
    <property type="component" value="Unassembled WGS sequence"/>
</dbReference>
<keyword evidence="1" id="KW-1133">Transmembrane helix</keyword>
<feature type="transmembrane region" description="Helical" evidence="1">
    <location>
        <begin position="378"/>
        <end position="398"/>
    </location>
</feature>
<dbReference type="AlphaFoldDB" id="A0A3A4NK14"/>
<reference evidence="2 3" key="1">
    <citation type="journal article" date="2017" name="ISME J.">
        <title>Energy and carbon metabolisms in a deep terrestrial subsurface fluid microbial community.</title>
        <authorList>
            <person name="Momper L."/>
            <person name="Jungbluth S.P."/>
            <person name="Lee M.D."/>
            <person name="Amend J.P."/>
        </authorList>
    </citation>
    <scope>NUCLEOTIDE SEQUENCE [LARGE SCALE GENOMIC DNA]</scope>
    <source>
        <strain evidence="2">SURF_5</strain>
    </source>
</reference>
<feature type="transmembrane region" description="Helical" evidence="1">
    <location>
        <begin position="126"/>
        <end position="145"/>
    </location>
</feature>
<feature type="transmembrane region" description="Helical" evidence="1">
    <location>
        <begin position="99"/>
        <end position="120"/>
    </location>
</feature>
<protein>
    <submittedName>
        <fullName evidence="2">Uncharacterized protein</fullName>
    </submittedName>
</protein>
<accession>A0A3A4NK14</accession>
<comment type="caution">
    <text evidence="2">The sequence shown here is derived from an EMBL/GenBank/DDBJ whole genome shotgun (WGS) entry which is preliminary data.</text>
</comment>
<organism evidence="2 3">
    <name type="scientific">Abyssobacteria bacterium (strain SURF_5)</name>
    <dbReference type="NCBI Taxonomy" id="2093360"/>
    <lineage>
        <taxon>Bacteria</taxon>
        <taxon>Pseudomonadati</taxon>
        <taxon>Candidatus Hydrogenedentota</taxon>
        <taxon>Candidatus Abyssobacteria</taxon>
    </lineage>
</organism>
<feature type="transmembrane region" description="Helical" evidence="1">
    <location>
        <begin position="223"/>
        <end position="242"/>
    </location>
</feature>
<feature type="transmembrane region" description="Helical" evidence="1">
    <location>
        <begin position="14"/>
        <end position="35"/>
    </location>
</feature>
<keyword evidence="1" id="KW-0812">Transmembrane</keyword>
<proteinExistence type="predicted"/>
<gene>
    <name evidence="2" type="ORF">C4520_20410</name>
</gene>
<evidence type="ECO:0000313" key="3">
    <source>
        <dbReference type="Proteomes" id="UP000265882"/>
    </source>
</evidence>
<sequence length="531" mass="59024">MSSSNPFPARLDKVLAGALSAAGLILCLLLAWLPLEVSLSHFGFEDVFYYLGVARSLSQGLGATLDGVHPTNGFHPLWMLISFGLVSIFEGGSKMPVHLLFTLCAFFHVATALFIYGIVVRTGNRWVAVAALFLWLFNYNVIALAMCGLETALFGLLLIGTIAFYLPRREHLSVRSGIELGALLGLTALARFDGALLGFAVAADQLFFWMRRKEEAMRLSARVIPVSLAAVLLIMPWLAFSWRVSGAALPNSHRALKLWIGREAAGDSGILGHWLDMIVRYLPEAGHVYGLMPLWPLALVMLLALSAAVFRKPLRTRIEMPALVFVLYPIAHASYYAANFAPLNRYLYPAHLVIFTGLFIAAATLLKERMHERSIRLLSLAAFLVLFLNAAVSGVASWREGRGSAGTHSLHSTMYAQAVPWIQKQIPPDEKIGSFNCGIYSYFSDRMVVNLDGVINDSVIPFLEAGDLFSYLRQERIRYVIDWEGMLEFAFTRYGGAEDYRSRFSIIKTFEQPWGPHKGQRLLVLELKETS</sequence>
<dbReference type="EMBL" id="QZKU01000137">
    <property type="protein sequence ID" value="RJP15271.1"/>
    <property type="molecule type" value="Genomic_DNA"/>
</dbReference>
<feature type="transmembrane region" description="Helical" evidence="1">
    <location>
        <begin position="346"/>
        <end position="366"/>
    </location>
</feature>
<keyword evidence="1" id="KW-0472">Membrane</keyword>
<feature type="transmembrane region" description="Helical" evidence="1">
    <location>
        <begin position="288"/>
        <end position="310"/>
    </location>
</feature>
<evidence type="ECO:0000313" key="2">
    <source>
        <dbReference type="EMBL" id="RJP15271.1"/>
    </source>
</evidence>
<evidence type="ECO:0000256" key="1">
    <source>
        <dbReference type="SAM" id="Phobius"/>
    </source>
</evidence>
<feature type="transmembrane region" description="Helical" evidence="1">
    <location>
        <begin position="322"/>
        <end position="340"/>
    </location>
</feature>
<name>A0A3A4NK14_ABYX5</name>
<feature type="transmembrane region" description="Helical" evidence="1">
    <location>
        <begin position="180"/>
        <end position="202"/>
    </location>
</feature>